<organism evidence="3 4">
    <name type="scientific">Pseudomonas pohangensis</name>
    <dbReference type="NCBI Taxonomy" id="364197"/>
    <lineage>
        <taxon>Bacteria</taxon>
        <taxon>Pseudomonadati</taxon>
        <taxon>Pseudomonadota</taxon>
        <taxon>Gammaproteobacteria</taxon>
        <taxon>Pseudomonadales</taxon>
        <taxon>Pseudomonadaceae</taxon>
        <taxon>Pseudomonas</taxon>
    </lineage>
</organism>
<dbReference type="InterPro" id="IPR006439">
    <property type="entry name" value="HAD-SF_hydro_IA"/>
</dbReference>
<dbReference type="GO" id="GO:0008967">
    <property type="term" value="F:phosphoglycolate phosphatase activity"/>
    <property type="evidence" value="ECO:0007669"/>
    <property type="project" value="TreeGrafter"/>
</dbReference>
<dbReference type="GO" id="GO:0046872">
    <property type="term" value="F:metal ion binding"/>
    <property type="evidence" value="ECO:0007669"/>
    <property type="project" value="UniProtKB-KW"/>
</dbReference>
<dbReference type="InterPro" id="IPR036412">
    <property type="entry name" value="HAD-like_sf"/>
</dbReference>
<dbReference type="EMBL" id="LT629785">
    <property type="protein sequence ID" value="SDU17496.1"/>
    <property type="molecule type" value="Genomic_DNA"/>
</dbReference>
<protein>
    <submittedName>
        <fullName evidence="3">Phosphoglycolate phosphatase</fullName>
    </submittedName>
</protein>
<evidence type="ECO:0000313" key="3">
    <source>
        <dbReference type="EMBL" id="SDU17496.1"/>
    </source>
</evidence>
<dbReference type="OrthoDB" id="9782449at2"/>
<evidence type="ECO:0000256" key="2">
    <source>
        <dbReference type="ARBA" id="ARBA00022723"/>
    </source>
</evidence>
<sequence>MRDYQLLIFDWDGTLVDSIGRIVTSLRHAADVCGLPQLDETRLKGIIGLGMAEAIDSLYPGLRESVLAEHFRGAYGEHYLALERQPSTLFPGVLEALEAFREDGYQLAVATGKSRRGLHKVLEGRGWLDFFDVTRCADETASKPDPLMLHEILAHCRKRPEQALMVGDSLFDLQMARRAKVCSVAVGHGAQPLELLQAESPDLAINHFDELRAWLGRGAE</sequence>
<dbReference type="SFLD" id="SFLDS00003">
    <property type="entry name" value="Haloacid_Dehalogenase"/>
    <property type="match status" value="1"/>
</dbReference>
<dbReference type="PANTHER" id="PTHR43434:SF24">
    <property type="entry name" value="HYDROLASE-RELATED"/>
    <property type="match status" value="1"/>
</dbReference>
<dbReference type="SFLD" id="SFLDG01129">
    <property type="entry name" value="C1.5:_HAD__Beta-PGM__Phosphata"/>
    <property type="match status" value="1"/>
</dbReference>
<dbReference type="GO" id="GO:0005829">
    <property type="term" value="C:cytosol"/>
    <property type="evidence" value="ECO:0007669"/>
    <property type="project" value="TreeGrafter"/>
</dbReference>
<keyword evidence="2" id="KW-0479">Metal-binding</keyword>
<dbReference type="InterPro" id="IPR041492">
    <property type="entry name" value="HAD_2"/>
</dbReference>
<dbReference type="SUPFAM" id="SSF56784">
    <property type="entry name" value="HAD-like"/>
    <property type="match status" value="1"/>
</dbReference>
<reference evidence="4" key="1">
    <citation type="submission" date="2016-10" db="EMBL/GenBank/DDBJ databases">
        <authorList>
            <person name="Varghese N."/>
            <person name="Submissions S."/>
        </authorList>
    </citation>
    <scope>NUCLEOTIDE SEQUENCE [LARGE SCALE GENOMIC DNA]</scope>
    <source>
        <strain evidence="4">DSM 17875</strain>
    </source>
</reference>
<dbReference type="RefSeq" id="WP_090195011.1">
    <property type="nucleotide sequence ID" value="NZ_LT629785.1"/>
</dbReference>
<dbReference type="InterPro" id="IPR023198">
    <property type="entry name" value="PGP-like_dom2"/>
</dbReference>
<evidence type="ECO:0000313" key="4">
    <source>
        <dbReference type="Proteomes" id="UP000243232"/>
    </source>
</evidence>
<proteinExistence type="predicted"/>
<dbReference type="Gene3D" id="3.40.50.1000">
    <property type="entry name" value="HAD superfamily/HAD-like"/>
    <property type="match status" value="1"/>
</dbReference>
<dbReference type="Proteomes" id="UP000243232">
    <property type="component" value="Chromosome I"/>
</dbReference>
<dbReference type="NCBIfam" id="TIGR01549">
    <property type="entry name" value="HAD-SF-IA-v1"/>
    <property type="match status" value="1"/>
</dbReference>
<gene>
    <name evidence="3" type="ORF">SAMN05216296_2211</name>
</gene>
<dbReference type="Pfam" id="PF13419">
    <property type="entry name" value="HAD_2"/>
    <property type="match status" value="1"/>
</dbReference>
<keyword evidence="4" id="KW-1185">Reference proteome</keyword>
<dbReference type="AlphaFoldDB" id="A0A1H2GCM4"/>
<dbReference type="SFLD" id="SFLDG01135">
    <property type="entry name" value="C1.5.6:_HAD__Beta-PGM__Phospha"/>
    <property type="match status" value="1"/>
</dbReference>
<dbReference type="InterPro" id="IPR023214">
    <property type="entry name" value="HAD_sf"/>
</dbReference>
<dbReference type="GO" id="GO:0006281">
    <property type="term" value="P:DNA repair"/>
    <property type="evidence" value="ECO:0007669"/>
    <property type="project" value="TreeGrafter"/>
</dbReference>
<evidence type="ECO:0000256" key="1">
    <source>
        <dbReference type="ARBA" id="ARBA00001946"/>
    </source>
</evidence>
<dbReference type="Gene3D" id="1.10.150.240">
    <property type="entry name" value="Putative phosphatase, domain 2"/>
    <property type="match status" value="1"/>
</dbReference>
<accession>A0A1H2GCM4</accession>
<dbReference type="InterPro" id="IPR050155">
    <property type="entry name" value="HAD-like_hydrolase_sf"/>
</dbReference>
<dbReference type="STRING" id="364197.SAMN05216296_2211"/>
<comment type="cofactor">
    <cofactor evidence="1">
        <name>Mg(2+)</name>
        <dbReference type="ChEBI" id="CHEBI:18420"/>
    </cofactor>
</comment>
<name>A0A1H2GCM4_9PSED</name>
<dbReference type="PANTHER" id="PTHR43434">
    <property type="entry name" value="PHOSPHOGLYCOLATE PHOSPHATASE"/>
    <property type="match status" value="1"/>
</dbReference>